<accession>A0ABW6WFI9</accession>
<keyword evidence="4" id="KW-0234">DNA repair</keyword>
<feature type="domain" description="HhH-GPD" evidence="5">
    <location>
        <begin position="59"/>
        <end position="212"/>
    </location>
</feature>
<dbReference type="Gene3D" id="1.10.1670.40">
    <property type="match status" value="1"/>
</dbReference>
<dbReference type="SUPFAM" id="SSF48150">
    <property type="entry name" value="DNA-glycosylase"/>
    <property type="match status" value="1"/>
</dbReference>
<dbReference type="CDD" id="cd00056">
    <property type="entry name" value="ENDO3c"/>
    <property type="match status" value="1"/>
</dbReference>
<dbReference type="InterPro" id="IPR003265">
    <property type="entry name" value="HhH-GPD_domain"/>
</dbReference>
<evidence type="ECO:0000313" key="7">
    <source>
        <dbReference type="Proteomes" id="UP001602245"/>
    </source>
</evidence>
<dbReference type="PANTHER" id="PTHR43003:SF5">
    <property type="entry name" value="DNA-3-METHYLADENINE GLYCOSYLASE"/>
    <property type="match status" value="1"/>
</dbReference>
<evidence type="ECO:0000256" key="2">
    <source>
        <dbReference type="ARBA" id="ARBA00012000"/>
    </source>
</evidence>
<dbReference type="Pfam" id="PF00730">
    <property type="entry name" value="HhH-GPD"/>
    <property type="match status" value="1"/>
</dbReference>
<dbReference type="PANTHER" id="PTHR43003">
    <property type="entry name" value="DNA-3-METHYLADENINE GLYCOSYLASE"/>
    <property type="match status" value="1"/>
</dbReference>
<evidence type="ECO:0000259" key="5">
    <source>
        <dbReference type="SMART" id="SM00478"/>
    </source>
</evidence>
<dbReference type="InterPro" id="IPR011257">
    <property type="entry name" value="DNA_glycosylase"/>
</dbReference>
<organism evidence="6 7">
    <name type="scientific">Paractinoplanes globisporus</name>
    <dbReference type="NCBI Taxonomy" id="113565"/>
    <lineage>
        <taxon>Bacteria</taxon>
        <taxon>Bacillati</taxon>
        <taxon>Actinomycetota</taxon>
        <taxon>Actinomycetes</taxon>
        <taxon>Micromonosporales</taxon>
        <taxon>Micromonosporaceae</taxon>
        <taxon>Paractinoplanes</taxon>
    </lineage>
</organism>
<name>A0ABW6WFI9_9ACTN</name>
<proteinExistence type="predicted"/>
<protein>
    <recommendedName>
        <fullName evidence="2">DNA-3-methyladenine glycosylase II</fullName>
        <ecNumber evidence="2">3.2.2.21</ecNumber>
    </recommendedName>
</protein>
<dbReference type="InterPro" id="IPR051912">
    <property type="entry name" value="Alkylbase_DNA_Glycosylase/TA"/>
</dbReference>
<dbReference type="EMBL" id="JBIAZU010000004">
    <property type="protein sequence ID" value="MFF5292059.1"/>
    <property type="molecule type" value="Genomic_DNA"/>
</dbReference>
<dbReference type="RefSeq" id="WP_084698920.1">
    <property type="nucleotide sequence ID" value="NZ_JBIAZU010000004.1"/>
</dbReference>
<dbReference type="EC" id="3.2.2.21" evidence="2"/>
<comment type="caution">
    <text evidence="6">The sequence shown here is derived from an EMBL/GenBank/DDBJ whole genome shotgun (WGS) entry which is preliminary data.</text>
</comment>
<gene>
    <name evidence="6" type="ORF">ACFY35_21680</name>
</gene>
<evidence type="ECO:0000256" key="1">
    <source>
        <dbReference type="ARBA" id="ARBA00000086"/>
    </source>
</evidence>
<evidence type="ECO:0000313" key="6">
    <source>
        <dbReference type="EMBL" id="MFF5292059.1"/>
    </source>
</evidence>
<dbReference type="Gene3D" id="1.10.340.30">
    <property type="entry name" value="Hypothetical protein, domain 2"/>
    <property type="match status" value="1"/>
</dbReference>
<sequence length="224" mass="24786">MTRTGKSATKEQRAAAKRLGSLDDSLGRWVQSVGPIDAYDAHLPITVGGPLEWFSFAVTSRQLSRASSLTIYGRLVAQLGGAITAERVISTDEQTLREAGLSHQKAWTIRMLAERMHDGALEFDALGTMTDAEILTSLVAVPGIGRSSAQRFMLHYLRRPDIFPAGDPTVREAITALDQLDSLITPNAAEQHSERWHPYRSYATSYLWGYAWELHPVVAGRTRH</sequence>
<evidence type="ECO:0000256" key="4">
    <source>
        <dbReference type="ARBA" id="ARBA00023204"/>
    </source>
</evidence>
<dbReference type="SMART" id="SM00478">
    <property type="entry name" value="ENDO3c"/>
    <property type="match status" value="1"/>
</dbReference>
<reference evidence="6 7" key="1">
    <citation type="submission" date="2024-10" db="EMBL/GenBank/DDBJ databases">
        <title>The Natural Products Discovery Center: Release of the First 8490 Sequenced Strains for Exploring Actinobacteria Biosynthetic Diversity.</title>
        <authorList>
            <person name="Kalkreuter E."/>
            <person name="Kautsar S.A."/>
            <person name="Yang D."/>
            <person name="Bader C.D."/>
            <person name="Teijaro C.N."/>
            <person name="Fluegel L."/>
            <person name="Davis C.M."/>
            <person name="Simpson J.R."/>
            <person name="Lauterbach L."/>
            <person name="Steele A.D."/>
            <person name="Gui C."/>
            <person name="Meng S."/>
            <person name="Li G."/>
            <person name="Viehrig K."/>
            <person name="Ye F."/>
            <person name="Su P."/>
            <person name="Kiefer A.F."/>
            <person name="Nichols A."/>
            <person name="Cepeda A.J."/>
            <person name="Yan W."/>
            <person name="Fan B."/>
            <person name="Jiang Y."/>
            <person name="Adhikari A."/>
            <person name="Zheng C.-J."/>
            <person name="Schuster L."/>
            <person name="Cowan T.M."/>
            <person name="Smanski M.J."/>
            <person name="Chevrette M.G."/>
            <person name="De Carvalho L.P.S."/>
            <person name="Shen B."/>
        </authorList>
    </citation>
    <scope>NUCLEOTIDE SEQUENCE [LARGE SCALE GENOMIC DNA]</scope>
    <source>
        <strain evidence="6 7">NPDC000087</strain>
    </source>
</reference>
<keyword evidence="7" id="KW-1185">Reference proteome</keyword>
<keyword evidence="3" id="KW-0227">DNA damage</keyword>
<dbReference type="Proteomes" id="UP001602245">
    <property type="component" value="Unassembled WGS sequence"/>
</dbReference>
<comment type="catalytic activity">
    <reaction evidence="1">
        <text>Hydrolysis of alkylated DNA, releasing 3-methyladenine, 3-methylguanine, 7-methylguanine and 7-methyladenine.</text>
        <dbReference type="EC" id="3.2.2.21"/>
    </reaction>
</comment>
<evidence type="ECO:0000256" key="3">
    <source>
        <dbReference type="ARBA" id="ARBA00022763"/>
    </source>
</evidence>